<evidence type="ECO:0000256" key="4">
    <source>
        <dbReference type="ARBA" id="ARBA00023002"/>
    </source>
</evidence>
<dbReference type="GO" id="GO:0003955">
    <property type="term" value="F:NAD(P)H dehydrogenase (quinone) activity"/>
    <property type="evidence" value="ECO:0007669"/>
    <property type="project" value="TreeGrafter"/>
</dbReference>
<evidence type="ECO:0000256" key="2">
    <source>
        <dbReference type="ARBA" id="ARBA00022630"/>
    </source>
</evidence>
<dbReference type="SUPFAM" id="SSF51905">
    <property type="entry name" value="FAD/NAD(P)-binding domain"/>
    <property type="match status" value="1"/>
</dbReference>
<dbReference type="OrthoDB" id="9767928at2"/>
<dbReference type="AlphaFoldDB" id="A0A515D7P2"/>
<dbReference type="InterPro" id="IPR051169">
    <property type="entry name" value="NADH-Q_oxidoreductase"/>
</dbReference>
<keyword evidence="6" id="KW-1185">Reference proteome</keyword>
<dbReference type="PANTHER" id="PTHR42913">
    <property type="entry name" value="APOPTOSIS-INDUCING FACTOR 1"/>
    <property type="match status" value="1"/>
</dbReference>
<dbReference type="PANTHER" id="PTHR42913:SF9">
    <property type="entry name" value="SLR1591 PROTEIN"/>
    <property type="match status" value="1"/>
</dbReference>
<evidence type="ECO:0000313" key="6">
    <source>
        <dbReference type="Proteomes" id="UP000316798"/>
    </source>
</evidence>
<dbReference type="Gene3D" id="3.50.50.100">
    <property type="match status" value="1"/>
</dbReference>
<dbReference type="GO" id="GO:0019646">
    <property type="term" value="P:aerobic electron transport chain"/>
    <property type="evidence" value="ECO:0007669"/>
    <property type="project" value="TreeGrafter"/>
</dbReference>
<organism evidence="5 6">
    <name type="scientific">Rhodoferax sediminis</name>
    <dbReference type="NCBI Taxonomy" id="2509614"/>
    <lineage>
        <taxon>Bacteria</taxon>
        <taxon>Pseudomonadati</taxon>
        <taxon>Pseudomonadota</taxon>
        <taxon>Betaproteobacteria</taxon>
        <taxon>Burkholderiales</taxon>
        <taxon>Comamonadaceae</taxon>
        <taxon>Rhodoferax</taxon>
    </lineage>
</organism>
<evidence type="ECO:0000313" key="5">
    <source>
        <dbReference type="EMBL" id="QDL36416.1"/>
    </source>
</evidence>
<evidence type="ECO:0000256" key="3">
    <source>
        <dbReference type="ARBA" id="ARBA00022827"/>
    </source>
</evidence>
<protein>
    <recommendedName>
        <fullName evidence="7">FAD/NAD(P)-binding domain-containing protein</fullName>
    </recommendedName>
</protein>
<evidence type="ECO:0000256" key="1">
    <source>
        <dbReference type="ARBA" id="ARBA00001974"/>
    </source>
</evidence>
<dbReference type="Proteomes" id="UP000316798">
    <property type="component" value="Chromosome"/>
</dbReference>
<gene>
    <name evidence="5" type="ORF">EUB48_03210</name>
</gene>
<accession>A0A515D7P2</accession>
<keyword evidence="2" id="KW-0285">Flavoprotein</keyword>
<keyword evidence="3" id="KW-0274">FAD</keyword>
<sequence length="102" mass="11208">MQSVSHPRVFAAGDVAAYATAMPKSGVYAVKAGPVLAENLRAVCEGRAPLSWTPQQRALHLISTGNLNALALWGRWSIGGGWVWNWKDRIDRGFIRRFDTDA</sequence>
<proteinExistence type="predicted"/>
<dbReference type="KEGG" id="rhf:EUB48_03210"/>
<keyword evidence="4" id="KW-0560">Oxidoreductase</keyword>
<dbReference type="RefSeq" id="WP_142817588.1">
    <property type="nucleotide sequence ID" value="NZ_CP035503.1"/>
</dbReference>
<name>A0A515D7P2_9BURK</name>
<comment type="cofactor">
    <cofactor evidence="1">
        <name>FAD</name>
        <dbReference type="ChEBI" id="CHEBI:57692"/>
    </cofactor>
</comment>
<dbReference type="EMBL" id="CP035503">
    <property type="protein sequence ID" value="QDL36416.1"/>
    <property type="molecule type" value="Genomic_DNA"/>
</dbReference>
<dbReference type="InterPro" id="IPR036188">
    <property type="entry name" value="FAD/NAD-bd_sf"/>
</dbReference>
<evidence type="ECO:0008006" key="7">
    <source>
        <dbReference type="Google" id="ProtNLM"/>
    </source>
</evidence>
<reference evidence="5 6" key="1">
    <citation type="submission" date="2019-01" db="EMBL/GenBank/DDBJ databases">
        <title>Genomic insights into a novel species Rhodoferax sp.</title>
        <authorList>
            <person name="Jin L."/>
        </authorList>
    </citation>
    <scope>NUCLEOTIDE SEQUENCE [LARGE SCALE GENOMIC DNA]</scope>
    <source>
        <strain evidence="5 6">CHu59-6-5</strain>
    </source>
</reference>